<evidence type="ECO:0000313" key="1">
    <source>
        <dbReference type="EMBL" id="QGY82260.1"/>
    </source>
</evidence>
<reference evidence="2" key="1">
    <citation type="submission" date="2019-01" db="EMBL/GenBank/DDBJ databases">
        <title>Sphingorhabdus lacus sp.nov., isolated from an oligotrophic freshwater lake.</title>
        <authorList>
            <person name="Park M."/>
        </authorList>
    </citation>
    <scope>NUCLEOTIDE SEQUENCE [LARGE SCALE GENOMIC DNA]</scope>
    <source>
        <strain evidence="2">IMCC1753</strain>
    </source>
</reference>
<organism evidence="1 2">
    <name type="scientific">Sphingorhabdus lacus</name>
    <dbReference type="NCBI Taxonomy" id="392610"/>
    <lineage>
        <taxon>Bacteria</taxon>
        <taxon>Pseudomonadati</taxon>
        <taxon>Pseudomonadota</taxon>
        <taxon>Alphaproteobacteria</taxon>
        <taxon>Sphingomonadales</taxon>
        <taxon>Sphingomonadaceae</taxon>
        <taxon>Sphingorhabdus</taxon>
    </lineage>
</organism>
<sequence>MMALNALEPILANGEWLAHRYDAEADTYHLRHLTREVQDAATFLTDDYLGAESKPVVVLRHDAMQLVSKNNGLHFIIHSAFCASTLLAKGFNLPGLSMGLKEPVLLNDIVGYRRRGAPSSAVAERLDHALHMLARPIGNDHTVIIKPSNVFNALMPVTLAMRPNSNAVLLHAPLPVFLVSVARKGLWCRLWCRELLEGLLTDGLVDLGFEPADFFRQSDLQIAAVGWLAQQHLFRQLADKYGPTRIATLDSEQLTRDPQSALMAAARHFGIAVTEAEIKGHPAFSTHSKFGGSFTTEDRLAEHAAARAAYGEEIDTILKWAQQVAETSGIDLNLPHPLI</sequence>
<dbReference type="InterPro" id="IPR027417">
    <property type="entry name" value="P-loop_NTPase"/>
</dbReference>
<proteinExistence type="predicted"/>
<gene>
    <name evidence="1" type="ORF">EUU25_10875</name>
</gene>
<protein>
    <recommendedName>
        <fullName evidence="3">Sulfotransferase</fullName>
    </recommendedName>
</protein>
<dbReference type="AlphaFoldDB" id="A0A6I6L7F9"/>
<dbReference type="OrthoDB" id="3397773at2"/>
<dbReference type="EMBL" id="CP035733">
    <property type="protein sequence ID" value="QGY82260.1"/>
    <property type="molecule type" value="Genomic_DNA"/>
</dbReference>
<name>A0A6I6L7F9_9SPHN</name>
<accession>A0A6I6L7F9</accession>
<evidence type="ECO:0008006" key="3">
    <source>
        <dbReference type="Google" id="ProtNLM"/>
    </source>
</evidence>
<keyword evidence="2" id="KW-1185">Reference proteome</keyword>
<dbReference type="SUPFAM" id="SSF52540">
    <property type="entry name" value="P-loop containing nucleoside triphosphate hydrolases"/>
    <property type="match status" value="1"/>
</dbReference>
<dbReference type="Proteomes" id="UP000428803">
    <property type="component" value="Chromosome"/>
</dbReference>
<dbReference type="KEGG" id="slaa:EUU25_10875"/>
<evidence type="ECO:0000313" key="2">
    <source>
        <dbReference type="Proteomes" id="UP000428803"/>
    </source>
</evidence>